<evidence type="ECO:0000313" key="1">
    <source>
        <dbReference type="EMBL" id="EOY01361.1"/>
    </source>
</evidence>
<dbReference type="InParanoid" id="A0A061E8S2"/>
<proteinExistence type="predicted"/>
<evidence type="ECO:0000313" key="2">
    <source>
        <dbReference type="Proteomes" id="UP000026915"/>
    </source>
</evidence>
<gene>
    <name evidence="1" type="ORF">TCM_011276</name>
</gene>
<protein>
    <submittedName>
        <fullName evidence="1">Uncharacterized protein</fullName>
    </submittedName>
</protein>
<dbReference type="HOGENOM" id="CLU_2138055_0_0_1"/>
<name>A0A061E8S2_THECC</name>
<organism evidence="1 2">
    <name type="scientific">Theobroma cacao</name>
    <name type="common">Cacao</name>
    <name type="synonym">Cocoa</name>
    <dbReference type="NCBI Taxonomy" id="3641"/>
    <lineage>
        <taxon>Eukaryota</taxon>
        <taxon>Viridiplantae</taxon>
        <taxon>Streptophyta</taxon>
        <taxon>Embryophyta</taxon>
        <taxon>Tracheophyta</taxon>
        <taxon>Spermatophyta</taxon>
        <taxon>Magnoliopsida</taxon>
        <taxon>eudicotyledons</taxon>
        <taxon>Gunneridae</taxon>
        <taxon>Pentapetalae</taxon>
        <taxon>rosids</taxon>
        <taxon>malvids</taxon>
        <taxon>Malvales</taxon>
        <taxon>Malvaceae</taxon>
        <taxon>Byttnerioideae</taxon>
        <taxon>Theobroma</taxon>
    </lineage>
</organism>
<dbReference type="EMBL" id="CM001880">
    <property type="protein sequence ID" value="EOY01361.1"/>
    <property type="molecule type" value="Genomic_DNA"/>
</dbReference>
<reference evidence="1 2" key="1">
    <citation type="journal article" date="2013" name="Genome Biol.">
        <title>The genome sequence of the most widely cultivated cacao type and its use to identify candidate genes regulating pod color.</title>
        <authorList>
            <person name="Motamayor J.C."/>
            <person name="Mockaitis K."/>
            <person name="Schmutz J."/>
            <person name="Haiminen N."/>
            <person name="Iii D.L."/>
            <person name="Cornejo O."/>
            <person name="Findley S.D."/>
            <person name="Zheng P."/>
            <person name="Utro F."/>
            <person name="Royaert S."/>
            <person name="Saski C."/>
            <person name="Jenkins J."/>
            <person name="Podicheti R."/>
            <person name="Zhao M."/>
            <person name="Scheffler B.E."/>
            <person name="Stack J.C."/>
            <person name="Feltus F.A."/>
            <person name="Mustiga G.M."/>
            <person name="Amores F."/>
            <person name="Phillips W."/>
            <person name="Marelli J.P."/>
            <person name="May G.D."/>
            <person name="Shapiro H."/>
            <person name="Ma J."/>
            <person name="Bustamante C.D."/>
            <person name="Schnell R.J."/>
            <person name="Main D."/>
            <person name="Gilbert D."/>
            <person name="Parida L."/>
            <person name="Kuhn D.N."/>
        </authorList>
    </citation>
    <scope>NUCLEOTIDE SEQUENCE [LARGE SCALE GENOMIC DNA]</scope>
    <source>
        <strain evidence="2">cv. Matina 1-6</strain>
    </source>
</reference>
<dbReference type="STRING" id="3641.A0A061E8S2"/>
<sequence>MRINLNKTLSLLPAPRRWPRSRSNSVNSSGMKFAVKAWSTGRAQAGVLHLGCCPTPIETPSLLLSTRKGLPLFISPDLLSSFPSPDSRLLHLGRPFDQNNIKNRRASPTARFA</sequence>
<accession>A0A061E8S2</accession>
<dbReference type="AlphaFoldDB" id="A0A061E8S2"/>
<keyword evidence="2" id="KW-1185">Reference proteome</keyword>
<dbReference type="Proteomes" id="UP000026915">
    <property type="component" value="Chromosome 2"/>
</dbReference>
<dbReference type="Gramene" id="EOY01361">
    <property type="protein sequence ID" value="EOY01361"/>
    <property type="gene ID" value="TCM_011276"/>
</dbReference>